<evidence type="ECO:0000256" key="1">
    <source>
        <dbReference type="SAM" id="SignalP"/>
    </source>
</evidence>
<dbReference type="HOGENOM" id="CLU_791924_0_0_10"/>
<evidence type="ECO:0000313" key="2">
    <source>
        <dbReference type="EMBL" id="EHO66027.1"/>
    </source>
</evidence>
<dbReference type="PATRIC" id="fig|883158.3.peg.2039"/>
<name>H1Q549_9BACT</name>
<accession>H1Q549</accession>
<feature type="chain" id="PRO_5003552990" evidence="1">
    <location>
        <begin position="20"/>
        <end position="350"/>
    </location>
</feature>
<dbReference type="STRING" id="883158.HMPREF9140_02037"/>
<reference evidence="2 3" key="1">
    <citation type="submission" date="2011-12" db="EMBL/GenBank/DDBJ databases">
        <title>The Genome Sequence of Prevotella micans F0438.</title>
        <authorList>
            <consortium name="The Broad Institute Genome Sequencing Platform"/>
            <person name="Earl A."/>
            <person name="Ward D."/>
            <person name="Feldgarden M."/>
            <person name="Gevers D."/>
            <person name="Izard J."/>
            <person name="Baranova O.V."/>
            <person name="Blanton J.M."/>
            <person name="Wade W.G."/>
            <person name="Dewhirst F.E."/>
            <person name="Young S.K."/>
            <person name="Zeng Q."/>
            <person name="Gargeya S."/>
            <person name="Fitzgerald M."/>
            <person name="Haas B."/>
            <person name="Abouelleil A."/>
            <person name="Alvarado L."/>
            <person name="Arachchi H.M."/>
            <person name="Berlin A."/>
            <person name="Chapman S.B."/>
            <person name="Gearin G."/>
            <person name="Goldberg J."/>
            <person name="Griggs A."/>
            <person name="Gujja S."/>
            <person name="Hansen M."/>
            <person name="Heiman D."/>
            <person name="Howarth C."/>
            <person name="Larimer J."/>
            <person name="Lui A."/>
            <person name="MacDonald P.J.P."/>
            <person name="McCowen C."/>
            <person name="Montmayeur A."/>
            <person name="Murphy C."/>
            <person name="Neiman D."/>
            <person name="Pearson M."/>
            <person name="Priest M."/>
            <person name="Roberts A."/>
            <person name="Saif S."/>
            <person name="Shea T."/>
            <person name="Sisk P."/>
            <person name="Stolte C."/>
            <person name="Sykes S."/>
            <person name="Wortman J."/>
            <person name="Nusbaum C."/>
            <person name="Birren B."/>
        </authorList>
    </citation>
    <scope>NUCLEOTIDE SEQUENCE [LARGE SCALE GENOMIC DNA]</scope>
    <source>
        <strain evidence="2 3">F0438</strain>
    </source>
</reference>
<evidence type="ECO:0000313" key="3">
    <source>
        <dbReference type="Proteomes" id="UP000016023"/>
    </source>
</evidence>
<dbReference type="Proteomes" id="UP000016023">
    <property type="component" value="Unassembled WGS sequence"/>
</dbReference>
<keyword evidence="3" id="KW-1185">Reference proteome</keyword>
<feature type="signal peptide" evidence="1">
    <location>
        <begin position="1"/>
        <end position="19"/>
    </location>
</feature>
<dbReference type="RefSeq" id="WP_006953764.1">
    <property type="nucleotide sequence ID" value="NZ_JH594523.1"/>
</dbReference>
<proteinExistence type="predicted"/>
<keyword evidence="1" id="KW-0732">Signal</keyword>
<sequence>MRKFYLSLSALLLALSASAQSTLPQPMIGKATNISSDGFTANWKPVPKADGYCVFVYTQTPVMADGEQVINEETFSGITSGNMNNPLGGDEDYVDLAAKGYSDTYGWSAYALPTFVKGMVAGLVYSPYLDLRANGGKYKIILTTLSTNGDIIRVESHGRGEKVVREYKTRIPGGNQGTSIDTLEFDNGSKDLFFSVINMTATPGRADYLDGVKVIQNMRAGEVINSMITSEEAIDAWDDTAMDSVKSCRISKLTYAYGAKTLFYDMYATRHDYSRPNGKVPYTAIYSSYSEMVKVNLDDKSSEIVDGIEHISSDVRRARRMQGVYNLSGQRVDENYRGIIIKNGKKIINQ</sequence>
<gene>
    <name evidence="2" type="ORF">HMPREF9140_02037</name>
</gene>
<dbReference type="AlphaFoldDB" id="H1Q549"/>
<protein>
    <submittedName>
        <fullName evidence="2">Uncharacterized protein</fullName>
    </submittedName>
</protein>
<organism evidence="2 3">
    <name type="scientific">Prevotella micans F0438</name>
    <dbReference type="NCBI Taxonomy" id="883158"/>
    <lineage>
        <taxon>Bacteria</taxon>
        <taxon>Pseudomonadati</taxon>
        <taxon>Bacteroidota</taxon>
        <taxon>Bacteroidia</taxon>
        <taxon>Bacteroidales</taxon>
        <taxon>Prevotellaceae</taxon>
        <taxon>Prevotella</taxon>
    </lineage>
</organism>
<dbReference type="EMBL" id="AGWK01000059">
    <property type="protein sequence ID" value="EHO66027.1"/>
    <property type="molecule type" value="Genomic_DNA"/>
</dbReference>
<comment type="caution">
    <text evidence="2">The sequence shown here is derived from an EMBL/GenBank/DDBJ whole genome shotgun (WGS) entry which is preliminary data.</text>
</comment>